<dbReference type="AlphaFoldDB" id="A0A1S6IWI5"/>
<keyword evidence="8" id="KW-1185">Reference proteome</keyword>
<dbReference type="SMART" id="SM00283">
    <property type="entry name" value="MA"/>
    <property type="match status" value="1"/>
</dbReference>
<name>A0A1S6IWI5_9FIRM</name>
<dbReference type="Gene3D" id="1.10.287.950">
    <property type="entry name" value="Methyl-accepting chemotaxis protein"/>
    <property type="match status" value="1"/>
</dbReference>
<dbReference type="EMBL" id="CP019698">
    <property type="protein sequence ID" value="AQS59138.1"/>
    <property type="molecule type" value="Genomic_DNA"/>
</dbReference>
<protein>
    <submittedName>
        <fullName evidence="7">Phosphonate ABC transporter substrate-binding protein</fullName>
    </submittedName>
</protein>
<accession>A0A1S6IWI5</accession>
<comment type="similarity">
    <text evidence="4">Belongs to the methyl-accepting chemotaxis (MCP) protein family.</text>
</comment>
<dbReference type="InterPro" id="IPR005770">
    <property type="entry name" value="PhnD"/>
</dbReference>
<dbReference type="GO" id="GO:0006935">
    <property type="term" value="P:chemotaxis"/>
    <property type="evidence" value="ECO:0007669"/>
    <property type="project" value="InterPro"/>
</dbReference>
<dbReference type="PANTHER" id="PTHR32089">
    <property type="entry name" value="METHYL-ACCEPTING CHEMOTAXIS PROTEIN MCPB"/>
    <property type="match status" value="1"/>
</dbReference>
<dbReference type="GO" id="GO:0043190">
    <property type="term" value="C:ATP-binding cassette (ABC) transporter complex"/>
    <property type="evidence" value="ECO:0007669"/>
    <property type="project" value="InterPro"/>
</dbReference>
<keyword evidence="2" id="KW-0732">Signal</keyword>
<dbReference type="CDD" id="cd01071">
    <property type="entry name" value="PBP2_PhnD_like"/>
    <property type="match status" value="1"/>
</dbReference>
<dbReference type="KEGG" id="dfg:B0537_08640"/>
<evidence type="ECO:0000256" key="5">
    <source>
        <dbReference type="PROSITE-ProRule" id="PRU00284"/>
    </source>
</evidence>
<reference evidence="7 8" key="1">
    <citation type="journal article" date="2016" name="Int. J. Syst. Evol. Microbiol.">
        <title>Desulfotomaculum ferrireducens sp. nov., a moderately thermophilic sulfate-reducing and dissimilatory Fe(III)-reducing bacterium isolated from compost.</title>
        <authorList>
            <person name="Yang G."/>
            <person name="Guo J."/>
            <person name="Zhuang L."/>
            <person name="Yuan Y."/>
            <person name="Zhou S."/>
        </authorList>
    </citation>
    <scope>NUCLEOTIDE SEQUENCE [LARGE SCALE GENOMIC DNA]</scope>
    <source>
        <strain evidence="7 8">GSS09</strain>
    </source>
</reference>
<sequence length="565" mass="61399">MFRFGAKAISPHKESNELLSLAEKLGFDAYQIKWTVQENSEAVKSFVKSIEENNQELIAGASGLQEISGVARIVEELAEKVANRCTTGLTQAQISNKTIQEIETELKKIANDMGNFADSAVKLRDLSEHIAQFVGEVRDIARQTNLLALNAAIEAARAGLAGKGFSVVAEEIRKLADISALSAQRIQLTSEQVTKGINEVASGAENSAIRLKSIGAGVQECGDTFSDFVDVFEEITALNSELFQGTAKQANTTENMAKVFANISASTQQVLEVVADQQRHHDYLRRLVNQISSNIYLLQKKAALYKGKNELLFGINPAMSPETIRELYLPVINALCENLGYQPRIVIAADYNALADCLIDNIVDVGWFSPLAYVNASAKKPVIPLATPIVNGAPSYKGYIVSTAETGVTSLAELKGKRMAFVDPKSASGYAYPRLLLRQNGIDPDRQLGESVFLGTHSRVIDAVLSGAVTAGATYSEAIDDAKKRGLPVDRLVYLAETEPIPKDCLAVRADYDTSLRKKIQQGLLSLADTKEGKRVLANSPIQGFIKVRDEDYNIVREIAQGSNT</sequence>
<dbReference type="PRINTS" id="PR00260">
    <property type="entry name" value="CHEMTRNSDUCR"/>
</dbReference>
<dbReference type="RefSeq" id="WP_077714214.1">
    <property type="nucleotide sequence ID" value="NZ_CP019698.1"/>
</dbReference>
<dbReference type="STRING" id="1833852.B0537_08640"/>
<dbReference type="GO" id="GO:0004888">
    <property type="term" value="F:transmembrane signaling receptor activity"/>
    <property type="evidence" value="ECO:0007669"/>
    <property type="project" value="InterPro"/>
</dbReference>
<evidence type="ECO:0000313" key="8">
    <source>
        <dbReference type="Proteomes" id="UP000189464"/>
    </source>
</evidence>
<organism evidence="7 8">
    <name type="scientific">Desulforamulus ferrireducens</name>
    <dbReference type="NCBI Taxonomy" id="1833852"/>
    <lineage>
        <taxon>Bacteria</taxon>
        <taxon>Bacillati</taxon>
        <taxon>Bacillota</taxon>
        <taxon>Clostridia</taxon>
        <taxon>Eubacteriales</taxon>
        <taxon>Peptococcaceae</taxon>
        <taxon>Desulforamulus</taxon>
    </lineage>
</organism>
<evidence type="ECO:0000256" key="4">
    <source>
        <dbReference type="ARBA" id="ARBA00029447"/>
    </source>
</evidence>
<evidence type="ECO:0000256" key="3">
    <source>
        <dbReference type="ARBA" id="ARBA00023224"/>
    </source>
</evidence>
<dbReference type="Pfam" id="PF00015">
    <property type="entry name" value="MCPsignal"/>
    <property type="match status" value="1"/>
</dbReference>
<gene>
    <name evidence="7" type="ORF">B0537_08640</name>
</gene>
<proteinExistence type="inferred from homology"/>
<evidence type="ECO:0000256" key="2">
    <source>
        <dbReference type="ARBA" id="ARBA00022729"/>
    </source>
</evidence>
<evidence type="ECO:0000313" key="7">
    <source>
        <dbReference type="EMBL" id="AQS59138.1"/>
    </source>
</evidence>
<dbReference type="GO" id="GO:0007165">
    <property type="term" value="P:signal transduction"/>
    <property type="evidence" value="ECO:0007669"/>
    <property type="project" value="UniProtKB-KW"/>
</dbReference>
<dbReference type="OrthoDB" id="9781943at2"/>
<dbReference type="NCBIfam" id="TIGR01098">
    <property type="entry name" value="3A0109s03R"/>
    <property type="match status" value="1"/>
</dbReference>
<dbReference type="SUPFAM" id="SSF58104">
    <property type="entry name" value="Methyl-accepting chemotaxis protein (MCP) signaling domain"/>
    <property type="match status" value="1"/>
</dbReference>
<dbReference type="SUPFAM" id="SSF53850">
    <property type="entry name" value="Periplasmic binding protein-like II"/>
    <property type="match status" value="1"/>
</dbReference>
<dbReference type="PANTHER" id="PTHR32089:SF112">
    <property type="entry name" value="LYSOZYME-LIKE PROTEIN-RELATED"/>
    <property type="match status" value="1"/>
</dbReference>
<evidence type="ECO:0000256" key="1">
    <source>
        <dbReference type="ARBA" id="ARBA00007162"/>
    </source>
</evidence>
<dbReference type="GO" id="GO:0055085">
    <property type="term" value="P:transmembrane transport"/>
    <property type="evidence" value="ECO:0007669"/>
    <property type="project" value="InterPro"/>
</dbReference>
<comment type="similarity">
    <text evidence="1">Belongs to the phosphate/phosphite/phosphonate binding protein family.</text>
</comment>
<dbReference type="Pfam" id="PF12974">
    <property type="entry name" value="Phosphonate-bd"/>
    <property type="match status" value="1"/>
</dbReference>
<dbReference type="InterPro" id="IPR004090">
    <property type="entry name" value="Chemotax_Me-accpt_rcpt"/>
</dbReference>
<dbReference type="PROSITE" id="PS50111">
    <property type="entry name" value="CHEMOTAXIS_TRANSDUC_2"/>
    <property type="match status" value="1"/>
</dbReference>
<keyword evidence="3 5" id="KW-0807">Transducer</keyword>
<feature type="domain" description="Methyl-accepting transducer" evidence="6">
    <location>
        <begin position="28"/>
        <end position="264"/>
    </location>
</feature>
<evidence type="ECO:0000259" key="6">
    <source>
        <dbReference type="PROSITE" id="PS50111"/>
    </source>
</evidence>
<dbReference type="Gene3D" id="3.40.190.10">
    <property type="entry name" value="Periplasmic binding protein-like II"/>
    <property type="match status" value="2"/>
</dbReference>
<dbReference type="Proteomes" id="UP000189464">
    <property type="component" value="Chromosome"/>
</dbReference>
<dbReference type="InterPro" id="IPR004089">
    <property type="entry name" value="MCPsignal_dom"/>
</dbReference>